<evidence type="ECO:0000256" key="8">
    <source>
        <dbReference type="ARBA" id="ARBA00023624"/>
    </source>
</evidence>
<dbReference type="InterPro" id="IPR045886">
    <property type="entry name" value="ThiF/MoeB/HesA"/>
</dbReference>
<comment type="function">
    <text evidence="10">Catalytic subunit of the dimeric E1 enzyme, which activates NEDD8.</text>
</comment>
<dbReference type="EMBL" id="JAPFRF010000001">
    <property type="protein sequence ID" value="KAJ7344929.1"/>
    <property type="molecule type" value="Genomic_DNA"/>
</dbReference>
<keyword evidence="5 10" id="KW-0547">Nucleotide-binding</keyword>
<dbReference type="CDD" id="cd01488">
    <property type="entry name" value="Uba3_RUB"/>
    <property type="match status" value="1"/>
</dbReference>
<keyword evidence="13" id="KW-1185">Reference proteome</keyword>
<accession>A0A9Q0Y640</accession>
<evidence type="ECO:0000256" key="7">
    <source>
        <dbReference type="ARBA" id="ARBA00022840"/>
    </source>
</evidence>
<keyword evidence="7 10" id="KW-0067">ATP-binding</keyword>
<dbReference type="InterPro" id="IPR035985">
    <property type="entry name" value="Ubiquitin-activating_enz"/>
</dbReference>
<evidence type="ECO:0000256" key="4">
    <source>
        <dbReference type="ARBA" id="ARBA00022598"/>
    </source>
</evidence>
<evidence type="ECO:0000256" key="9">
    <source>
        <dbReference type="ARBA" id="ARBA00024626"/>
    </source>
</evidence>
<dbReference type="SUPFAM" id="SSF69572">
    <property type="entry name" value="Activating enzymes of the ubiquitin-like proteins"/>
    <property type="match status" value="1"/>
</dbReference>
<dbReference type="EC" id="6.2.1.64" evidence="8 10"/>
<evidence type="ECO:0000256" key="2">
    <source>
        <dbReference type="ARBA" id="ARBA00006310"/>
    </source>
</evidence>
<dbReference type="InterPro" id="IPR000594">
    <property type="entry name" value="ThiF_NAD_FAD-bd"/>
</dbReference>
<dbReference type="Pfam" id="PF00899">
    <property type="entry name" value="ThiF"/>
    <property type="match status" value="1"/>
</dbReference>
<name>A0A9Q0Y640_9SAUR</name>
<evidence type="ECO:0000313" key="12">
    <source>
        <dbReference type="EMBL" id="KAJ7344929.1"/>
    </source>
</evidence>
<evidence type="ECO:0000256" key="3">
    <source>
        <dbReference type="ARBA" id="ARBA00015203"/>
    </source>
</evidence>
<dbReference type="FunFam" id="3.40.50.720:FF:000106">
    <property type="entry name" value="NEDD8-activating enzyme E1 catalytic subunit, putative"/>
    <property type="match status" value="1"/>
</dbReference>
<evidence type="ECO:0000256" key="10">
    <source>
        <dbReference type="RuleBase" id="RU368009"/>
    </source>
</evidence>
<comment type="pathway">
    <text evidence="1 10">Protein modification; protein neddylation.</text>
</comment>
<dbReference type="OrthoDB" id="5977743at2759"/>
<evidence type="ECO:0000259" key="11">
    <source>
        <dbReference type="Pfam" id="PF00899"/>
    </source>
</evidence>
<dbReference type="InterPro" id="IPR023318">
    <property type="entry name" value="Ub_act_enz_dom_a_sf"/>
</dbReference>
<dbReference type="Gene3D" id="3.40.50.720">
    <property type="entry name" value="NAD(P)-binding Rossmann-like Domain"/>
    <property type="match status" value="1"/>
</dbReference>
<keyword evidence="4 10" id="KW-0436">Ligase</keyword>
<evidence type="ECO:0000313" key="13">
    <source>
        <dbReference type="Proteomes" id="UP001142489"/>
    </source>
</evidence>
<organism evidence="12 13">
    <name type="scientific">Phrynocephalus forsythii</name>
    <dbReference type="NCBI Taxonomy" id="171643"/>
    <lineage>
        <taxon>Eukaryota</taxon>
        <taxon>Metazoa</taxon>
        <taxon>Chordata</taxon>
        <taxon>Craniata</taxon>
        <taxon>Vertebrata</taxon>
        <taxon>Euteleostomi</taxon>
        <taxon>Lepidosauria</taxon>
        <taxon>Squamata</taxon>
        <taxon>Bifurcata</taxon>
        <taxon>Unidentata</taxon>
        <taxon>Episquamata</taxon>
        <taxon>Toxicofera</taxon>
        <taxon>Iguania</taxon>
        <taxon>Acrodonta</taxon>
        <taxon>Agamidae</taxon>
        <taxon>Agaminae</taxon>
        <taxon>Phrynocephalus</taxon>
    </lineage>
</organism>
<evidence type="ECO:0000256" key="6">
    <source>
        <dbReference type="ARBA" id="ARBA00022786"/>
    </source>
</evidence>
<dbReference type="GO" id="GO:0045116">
    <property type="term" value="P:protein neddylation"/>
    <property type="evidence" value="ECO:0007669"/>
    <property type="project" value="UniProtKB-UniRule"/>
</dbReference>
<protein>
    <recommendedName>
        <fullName evidence="3 10">NEDD8-activating enzyme E1 catalytic subunit</fullName>
        <ecNumber evidence="8 10">6.2.1.64</ecNumber>
    </recommendedName>
</protein>
<keyword evidence="6 10" id="KW-0833">Ubl conjugation pathway</keyword>
<dbReference type="FunFam" id="1.10.10.520:FF:000001">
    <property type="entry name" value="NEDD8-activating enzyme E1 catalytic subunit"/>
    <property type="match status" value="1"/>
</dbReference>
<dbReference type="GO" id="GO:0005634">
    <property type="term" value="C:nucleus"/>
    <property type="evidence" value="ECO:0007669"/>
    <property type="project" value="TreeGrafter"/>
</dbReference>
<dbReference type="PANTHER" id="PTHR10953">
    <property type="entry name" value="UBIQUITIN-ACTIVATING ENZYME E1"/>
    <property type="match status" value="1"/>
</dbReference>
<dbReference type="GO" id="GO:0005737">
    <property type="term" value="C:cytoplasm"/>
    <property type="evidence" value="ECO:0007669"/>
    <property type="project" value="TreeGrafter"/>
</dbReference>
<dbReference type="InterPro" id="IPR030468">
    <property type="entry name" value="Uba3_N"/>
</dbReference>
<dbReference type="GO" id="GO:0019781">
    <property type="term" value="F:NEDD8 activating enzyme activity"/>
    <property type="evidence" value="ECO:0007669"/>
    <property type="project" value="UniProtKB-UniRule"/>
</dbReference>
<dbReference type="Gene3D" id="1.10.10.520">
    <property type="entry name" value="Ubiquitin activating enzymes (Uba3). Chain: B, domain 2"/>
    <property type="match status" value="1"/>
</dbReference>
<dbReference type="AlphaFoldDB" id="A0A9Q0Y640"/>
<dbReference type="GO" id="GO:0005524">
    <property type="term" value="F:ATP binding"/>
    <property type="evidence" value="ECO:0007669"/>
    <property type="project" value="UniProtKB-UniRule"/>
</dbReference>
<evidence type="ECO:0000256" key="1">
    <source>
        <dbReference type="ARBA" id="ARBA00005032"/>
    </source>
</evidence>
<sequence>MVGMAVDGGCGDNGDWEGRWNHVKKFLEQCGPFTHPDFEPGTQPLDFLLNSCKVLVIGAGGLGCELLKNLALSGFRQIHVVDMDTIDVSNLNRKFLFRPKDIGRPKAEVAAEFLNTRIPNCVVVPHYKKIQDLDESFYRQFHIIVCGLDSIVARRWINGMLNSLLNYKDGVLDPSSIIPLIDGGTEGFKGNARVIIPGLTACIECTLELYPPQVNFPMCTIALMSRLPEHCIEYVRIMQWPKEQPFGEGVPVDGDDPEHIQWIFEKSLERAAQFNIKGLTYRLTQGVVKRIIPAVASTNAVFAAICATEVFKIATSAYMPMNNYLVFNDVDGLYTYTFEAERRRTIWLAANFIKR</sequence>
<dbReference type="Proteomes" id="UP001142489">
    <property type="component" value="Unassembled WGS sequence"/>
</dbReference>
<comment type="caution">
    <text evidence="12">The sequence shown here is derived from an EMBL/GenBank/DDBJ whole genome shotgun (WGS) entry which is preliminary data.</text>
</comment>
<feature type="domain" description="THIF-type NAD/FAD binding fold" evidence="11">
    <location>
        <begin position="49"/>
        <end position="329"/>
    </location>
</feature>
<comment type="catalytic activity">
    <reaction evidence="9 10">
        <text>ATP + [NEDD8 protein] + [E1 NEDD8-activating enzyme]-L-cysteine = AMP + diphosphate + [E1 NEDD8-activating enzyme]-S-[NEDD8 protein]-yl-L-cysteine.</text>
        <dbReference type="EC" id="6.2.1.64"/>
    </reaction>
</comment>
<evidence type="ECO:0000256" key="5">
    <source>
        <dbReference type="ARBA" id="ARBA00022741"/>
    </source>
</evidence>
<proteinExistence type="inferred from homology"/>
<gene>
    <name evidence="12" type="ORF">JRQ81_000879</name>
</gene>
<reference evidence="12" key="1">
    <citation type="journal article" date="2023" name="DNA Res.">
        <title>Chromosome-level genome assembly of Phrynocephalus forsythii using third-generation DNA sequencing and Hi-C analysis.</title>
        <authorList>
            <person name="Qi Y."/>
            <person name="Zhao W."/>
            <person name="Zhao Y."/>
            <person name="Niu C."/>
            <person name="Cao S."/>
            <person name="Zhang Y."/>
        </authorList>
    </citation>
    <scope>NUCLEOTIDE SEQUENCE</scope>
    <source>
        <tissue evidence="12">Muscle</tissue>
    </source>
</reference>
<comment type="similarity">
    <text evidence="2 10">Belongs to the ubiquitin-activating E1 family. UBA3 subfamily.</text>
</comment>
<dbReference type="PANTHER" id="PTHR10953:SF6">
    <property type="entry name" value="NEDD8-ACTIVATING ENZYME E1 CATALYTIC SUBUNIT"/>
    <property type="match status" value="1"/>
</dbReference>